<dbReference type="InterPro" id="IPR046963">
    <property type="entry name" value="VIP/GHRH-like"/>
</dbReference>
<dbReference type="GO" id="GO:0005184">
    <property type="term" value="F:neuropeptide hormone activity"/>
    <property type="evidence" value="ECO:0007669"/>
    <property type="project" value="InterPro"/>
</dbReference>
<dbReference type="Gene3D" id="6.10.250.590">
    <property type="match status" value="1"/>
</dbReference>
<dbReference type="GO" id="GO:0043204">
    <property type="term" value="C:perikaryon"/>
    <property type="evidence" value="ECO:0007669"/>
    <property type="project" value="TreeGrafter"/>
</dbReference>
<keyword evidence="7" id="KW-1185">Reference proteome</keyword>
<sequence length="225" mass="24793">HAAGLLLRPRPPGLSQPPVRARRHVHLVLPAGKEVTGGKPWSLTPEQIWRQQPRPRPRPCPAAGGDWDQPCPPRTCSPRDCPAGRAAAGGRCPPAQRPTSRPGTSRCRTSPCPSPPSHRASSLTCDLCFPPRHADGIFNKAYRKVLGQLSARKYLHSLMAKRVGGASSGLEDDSEPLSKRHSDGIFTDSYSRYRKQMAVKKYLAAVLGKRYKQRVKNKGRRVAYL</sequence>
<dbReference type="GO" id="GO:0031175">
    <property type="term" value="P:neuron projection development"/>
    <property type="evidence" value="ECO:0007669"/>
    <property type="project" value="TreeGrafter"/>
</dbReference>
<evidence type="ECO:0000313" key="6">
    <source>
        <dbReference type="Ensembl" id="ENSCPRP00005018198.1"/>
    </source>
</evidence>
<dbReference type="SMART" id="SM00070">
    <property type="entry name" value="GLUCA"/>
    <property type="match status" value="2"/>
</dbReference>
<evidence type="ECO:0000259" key="5">
    <source>
        <dbReference type="PROSITE" id="PS00260"/>
    </source>
</evidence>
<name>A0A7M4F3K3_CROPO</name>
<feature type="compositionally biased region" description="Low complexity" evidence="4">
    <location>
        <begin position="78"/>
        <end position="111"/>
    </location>
</feature>
<dbReference type="GO" id="GO:0007218">
    <property type="term" value="P:neuropeptide signaling pathway"/>
    <property type="evidence" value="ECO:0007669"/>
    <property type="project" value="TreeGrafter"/>
</dbReference>
<reference evidence="6" key="2">
    <citation type="submission" date="2025-09" db="UniProtKB">
        <authorList>
            <consortium name="Ensembl"/>
        </authorList>
    </citation>
    <scope>IDENTIFICATION</scope>
</reference>
<dbReference type="GO" id="GO:0016521">
    <property type="term" value="F:pituitary adenylate cyclase activating polypeptide activity"/>
    <property type="evidence" value="ECO:0007669"/>
    <property type="project" value="TreeGrafter"/>
</dbReference>
<dbReference type="PANTHER" id="PTHR11213:SF1">
    <property type="entry name" value="PITUITARY ADENYLATE CYCLASE-ACTIVATING POLYPEPTIDE"/>
    <property type="match status" value="1"/>
</dbReference>
<feature type="domain" description="Glucagon / GIP / secretin / VIP family" evidence="5">
    <location>
        <begin position="181"/>
        <end position="203"/>
    </location>
</feature>
<dbReference type="PANTHER" id="PTHR11213">
    <property type="entry name" value="GLUCAGON-FAMILY NEUROPEPTIDE"/>
    <property type="match status" value="1"/>
</dbReference>
<gene>
    <name evidence="6" type="primary">ADCYAP1</name>
</gene>
<keyword evidence="3" id="KW-0964">Secreted</keyword>
<dbReference type="GO" id="GO:0043005">
    <property type="term" value="C:neuron projection"/>
    <property type="evidence" value="ECO:0007669"/>
    <property type="project" value="TreeGrafter"/>
</dbReference>
<dbReference type="PRINTS" id="PR00275">
    <property type="entry name" value="GLUCAGON"/>
</dbReference>
<proteinExistence type="inferred from homology"/>
<feature type="region of interest" description="Disordered" evidence="4">
    <location>
        <begin position="1"/>
        <end position="21"/>
    </location>
</feature>
<feature type="region of interest" description="Disordered" evidence="4">
    <location>
        <begin position="34"/>
        <end position="121"/>
    </location>
</feature>
<organism evidence="6 7">
    <name type="scientific">Crocodylus porosus</name>
    <name type="common">Saltwater crocodile</name>
    <name type="synonym">Estuarine crocodile</name>
    <dbReference type="NCBI Taxonomy" id="8502"/>
    <lineage>
        <taxon>Eukaryota</taxon>
        <taxon>Metazoa</taxon>
        <taxon>Chordata</taxon>
        <taxon>Craniata</taxon>
        <taxon>Vertebrata</taxon>
        <taxon>Euteleostomi</taxon>
        <taxon>Archelosauria</taxon>
        <taxon>Archosauria</taxon>
        <taxon>Crocodylia</taxon>
        <taxon>Longirostres</taxon>
        <taxon>Crocodylidae</taxon>
        <taxon>Crocodylus</taxon>
    </lineage>
</organism>
<dbReference type="GO" id="GO:0070374">
    <property type="term" value="P:positive regulation of ERK1 and ERK2 cascade"/>
    <property type="evidence" value="ECO:0007669"/>
    <property type="project" value="TreeGrafter"/>
</dbReference>
<evidence type="ECO:0000256" key="3">
    <source>
        <dbReference type="ARBA" id="ARBA00022525"/>
    </source>
</evidence>
<evidence type="ECO:0000256" key="1">
    <source>
        <dbReference type="ARBA" id="ARBA00004613"/>
    </source>
</evidence>
<dbReference type="Pfam" id="PF00123">
    <property type="entry name" value="Hormone_2"/>
    <property type="match status" value="2"/>
</dbReference>
<dbReference type="AlphaFoldDB" id="A0A7M4F3K3"/>
<dbReference type="Ensembl" id="ENSCPRT00005021283.1">
    <property type="protein sequence ID" value="ENSCPRP00005018198.1"/>
    <property type="gene ID" value="ENSCPRG00005012688.1"/>
</dbReference>
<dbReference type="GeneTree" id="ENSGT00950000183154"/>
<accession>A0A7M4F3K3</accession>
<dbReference type="InterPro" id="IPR000532">
    <property type="entry name" value="Glucagon_GIP_secretin_VIP"/>
</dbReference>
<dbReference type="GO" id="GO:0032880">
    <property type="term" value="P:regulation of protein localization"/>
    <property type="evidence" value="ECO:0007669"/>
    <property type="project" value="TreeGrafter"/>
</dbReference>
<dbReference type="GO" id="GO:0007189">
    <property type="term" value="P:adenylate cyclase-activating G protein-coupled receptor signaling pathway"/>
    <property type="evidence" value="ECO:0007669"/>
    <property type="project" value="TreeGrafter"/>
</dbReference>
<dbReference type="GO" id="GO:0051428">
    <property type="term" value="F:peptide hormone receptor binding"/>
    <property type="evidence" value="ECO:0007669"/>
    <property type="project" value="TreeGrafter"/>
</dbReference>
<comment type="similarity">
    <text evidence="2">Belongs to the glucagon family.</text>
</comment>
<evidence type="ECO:0000313" key="7">
    <source>
        <dbReference type="Proteomes" id="UP000594220"/>
    </source>
</evidence>
<reference evidence="6" key="1">
    <citation type="submission" date="2025-08" db="UniProtKB">
        <authorList>
            <consortium name="Ensembl"/>
        </authorList>
    </citation>
    <scope>IDENTIFICATION</scope>
</reference>
<dbReference type="Proteomes" id="UP000594220">
    <property type="component" value="Unplaced"/>
</dbReference>
<evidence type="ECO:0000256" key="4">
    <source>
        <dbReference type="SAM" id="MobiDB-lite"/>
    </source>
</evidence>
<dbReference type="PROSITE" id="PS00260">
    <property type="entry name" value="GLUCAGON"/>
    <property type="match status" value="1"/>
</dbReference>
<dbReference type="GO" id="GO:0005576">
    <property type="term" value="C:extracellular region"/>
    <property type="evidence" value="ECO:0007669"/>
    <property type="project" value="UniProtKB-SubCell"/>
</dbReference>
<protein>
    <submittedName>
        <fullName evidence="6">Adenylate cyclase activating polypeptide 1</fullName>
    </submittedName>
</protein>
<evidence type="ECO:0000256" key="2">
    <source>
        <dbReference type="ARBA" id="ARBA00008369"/>
    </source>
</evidence>
<comment type="subcellular location">
    <subcellularLocation>
        <location evidence="1">Secreted</location>
    </subcellularLocation>
</comment>